<name>A0A7T0KDZ2_9CORY</name>
<dbReference type="RefSeq" id="WP_165010996.1">
    <property type="nucleotide sequence ID" value="NZ_CP064954.1"/>
</dbReference>
<protein>
    <recommendedName>
        <fullName evidence="1">Protein kinase domain-containing protein</fullName>
    </recommendedName>
</protein>
<dbReference type="SUPFAM" id="SSF56112">
    <property type="entry name" value="Protein kinase-like (PK-like)"/>
    <property type="match status" value="1"/>
</dbReference>
<feature type="domain" description="Protein kinase" evidence="1">
    <location>
        <begin position="176"/>
        <end position="366"/>
    </location>
</feature>
<sequence>MSRPDGILKLSDSTEDCWEFYNTGKSLDGPAGFKIHVNFSAVDFDRGKQILLRSYNGRGVEFKICNSAQFCERLNAGYYGVTQVGKAVTIYVSSADRLLAEVRYLTQLLVGFTGPCPPTDLRVPQSGTLSYRWAARTEPMTRSIGSGVPSPVQDPLCGHTPVGNPFAELKKEGVDLIITASLRQGAKGAVYEGFARGVPIGTSREFRPIVLKEFRKNAVKSELGHDSWCLGESEIKAYTKAGGDLLPELLWHGISNESMYLLLEAPIGFQTLHDFVKTCGRDDIPDICVRVRRLVDALKDAGIVWLDVSPSNILIDEHREMKAIDFESFEDETGITYYSLQPLGSPITEVDERLEILREKLLELIE</sequence>
<dbReference type="AlphaFoldDB" id="A0A7T0KDZ2"/>
<gene>
    <name evidence="2" type="ORF">G7Y31_11100</name>
</gene>
<dbReference type="GO" id="GO:0005524">
    <property type="term" value="F:ATP binding"/>
    <property type="evidence" value="ECO:0007669"/>
    <property type="project" value="InterPro"/>
</dbReference>
<dbReference type="EMBL" id="CP064954">
    <property type="protein sequence ID" value="QPK79028.1"/>
    <property type="molecule type" value="Genomic_DNA"/>
</dbReference>
<reference evidence="2 3" key="1">
    <citation type="submission" date="2020-11" db="EMBL/GenBank/DDBJ databases">
        <title>Corynebacterium sp. ZJ-599.</title>
        <authorList>
            <person name="Zhou J."/>
        </authorList>
    </citation>
    <scope>NUCLEOTIDE SEQUENCE [LARGE SCALE GENOMIC DNA]</scope>
    <source>
        <strain evidence="2 3">ZJ-599</strain>
    </source>
</reference>
<evidence type="ECO:0000313" key="2">
    <source>
        <dbReference type="EMBL" id="QPK79028.1"/>
    </source>
</evidence>
<organism evidence="2 3">
    <name type="scientific">Corynebacterium lizhenjunii</name>
    <dbReference type="NCBI Taxonomy" id="2709394"/>
    <lineage>
        <taxon>Bacteria</taxon>
        <taxon>Bacillati</taxon>
        <taxon>Actinomycetota</taxon>
        <taxon>Actinomycetes</taxon>
        <taxon>Mycobacteriales</taxon>
        <taxon>Corynebacteriaceae</taxon>
        <taxon>Corynebacterium</taxon>
    </lineage>
</organism>
<dbReference type="Gene3D" id="1.10.510.10">
    <property type="entry name" value="Transferase(Phosphotransferase) domain 1"/>
    <property type="match status" value="1"/>
</dbReference>
<dbReference type="KEGG" id="cliz:G7Y31_11100"/>
<dbReference type="InterPro" id="IPR057929">
    <property type="entry name" value="RamC_N"/>
</dbReference>
<evidence type="ECO:0000259" key="1">
    <source>
        <dbReference type="PROSITE" id="PS50011"/>
    </source>
</evidence>
<dbReference type="Proteomes" id="UP000594681">
    <property type="component" value="Chromosome"/>
</dbReference>
<dbReference type="InterPro" id="IPR011009">
    <property type="entry name" value="Kinase-like_dom_sf"/>
</dbReference>
<dbReference type="PROSITE" id="PS50011">
    <property type="entry name" value="PROTEIN_KINASE_DOM"/>
    <property type="match status" value="1"/>
</dbReference>
<dbReference type="GO" id="GO:0004672">
    <property type="term" value="F:protein kinase activity"/>
    <property type="evidence" value="ECO:0007669"/>
    <property type="project" value="InterPro"/>
</dbReference>
<proteinExistence type="predicted"/>
<dbReference type="InterPro" id="IPR000719">
    <property type="entry name" value="Prot_kinase_dom"/>
</dbReference>
<keyword evidence="3" id="KW-1185">Reference proteome</keyword>
<dbReference type="Pfam" id="PF25816">
    <property type="entry name" value="RamC_N"/>
    <property type="match status" value="1"/>
</dbReference>
<accession>A0A7T0KDZ2</accession>
<evidence type="ECO:0000313" key="3">
    <source>
        <dbReference type="Proteomes" id="UP000594681"/>
    </source>
</evidence>